<dbReference type="PANTHER" id="PTHR21093:SF13">
    <property type="entry name" value="EF-HAND DOMAIN-CONTAINING PROTEIN"/>
    <property type="match status" value="1"/>
</dbReference>
<keyword evidence="3" id="KW-1185">Reference proteome</keyword>
<dbReference type="Pfam" id="PF12260">
    <property type="entry name" value="PIP49_C"/>
    <property type="match status" value="1"/>
</dbReference>
<sequence length="110" mass="12297">MFDIVYSMLDATLALSNNPYGMVQSCDIHLGNFGITNNSIVKVIDLDLMYPVVFLRTLLEQKECVSDEDCWVGNKEDCQSSCDTTAGTCTSMVPQTGLSQYLRDSLPFYF</sequence>
<dbReference type="PANTHER" id="PTHR21093">
    <property type="entry name" value="DIVERGENT PROTEIN KINASE DOMAIN 1C-RELATED"/>
    <property type="match status" value="1"/>
</dbReference>
<organism evidence="2 3">
    <name type="scientific">Desmophyllum pertusum</name>
    <dbReference type="NCBI Taxonomy" id="174260"/>
    <lineage>
        <taxon>Eukaryota</taxon>
        <taxon>Metazoa</taxon>
        <taxon>Cnidaria</taxon>
        <taxon>Anthozoa</taxon>
        <taxon>Hexacorallia</taxon>
        <taxon>Scleractinia</taxon>
        <taxon>Caryophylliina</taxon>
        <taxon>Caryophylliidae</taxon>
        <taxon>Desmophyllum</taxon>
    </lineage>
</organism>
<dbReference type="Proteomes" id="UP001163046">
    <property type="component" value="Unassembled WGS sequence"/>
</dbReference>
<reference evidence="2" key="1">
    <citation type="submission" date="2023-01" db="EMBL/GenBank/DDBJ databases">
        <title>Genome assembly of the deep-sea coral Lophelia pertusa.</title>
        <authorList>
            <person name="Herrera S."/>
            <person name="Cordes E."/>
        </authorList>
    </citation>
    <scope>NUCLEOTIDE SEQUENCE</scope>
    <source>
        <strain evidence="2">USNM1676648</strain>
        <tissue evidence="2">Polyp</tissue>
    </source>
</reference>
<dbReference type="AlphaFoldDB" id="A0A9X0CJR5"/>
<accession>A0A9X0CJR5</accession>
<feature type="domain" description="FAM69 protein-kinase" evidence="1">
    <location>
        <begin position="3"/>
        <end position="96"/>
    </location>
</feature>
<evidence type="ECO:0000313" key="3">
    <source>
        <dbReference type="Proteomes" id="UP001163046"/>
    </source>
</evidence>
<evidence type="ECO:0000259" key="1">
    <source>
        <dbReference type="Pfam" id="PF12260"/>
    </source>
</evidence>
<comment type="caution">
    <text evidence="2">The sequence shown here is derived from an EMBL/GenBank/DDBJ whole genome shotgun (WGS) entry which is preliminary data.</text>
</comment>
<dbReference type="OrthoDB" id="8860232at2759"/>
<name>A0A9X0CJR5_9CNID</name>
<dbReference type="EMBL" id="MU827320">
    <property type="protein sequence ID" value="KAJ7357600.1"/>
    <property type="molecule type" value="Genomic_DNA"/>
</dbReference>
<gene>
    <name evidence="2" type="ORF">OS493_024413</name>
</gene>
<proteinExistence type="predicted"/>
<protein>
    <recommendedName>
        <fullName evidence="1">FAM69 protein-kinase domain-containing protein</fullName>
    </recommendedName>
</protein>
<dbReference type="InterPro" id="IPR022049">
    <property type="entry name" value="FAM69_kinase_dom"/>
</dbReference>
<evidence type="ECO:0000313" key="2">
    <source>
        <dbReference type="EMBL" id="KAJ7357600.1"/>
    </source>
</evidence>